<proteinExistence type="predicted"/>
<sequence>MILPPYPYHLHPKAIIQDLVDFPLQFYSRDLALKNMDRSLNIFHAKMLKEAGHRCRLFLSLLANNKIQDLEDLCELNLYKKIKNSIASFKGQGYTIKSIGDIEKSKTIYLGSTKYIGNLLPYRNLNLPKFNYKSRRSNIPIFRRAVEYYYFGVYYKLLKWYKNPGYDGKIYSLDLKHLNTLDDISPFEDDLENLRNALDFKSITMYVLDVGFTSSFKLLVVDKDGNIVEGEENPEKLEFHSFRLEKVINNKSRAEWMKSNFKGILNEFIISDVDGLMDGNPFTK</sequence>
<accession>A0AAU9IX72</accession>
<protein>
    <submittedName>
        <fullName evidence="1">Uncharacterized protein</fullName>
    </submittedName>
</protein>
<comment type="caution">
    <text evidence="1">The sequence shown here is derived from an EMBL/GenBank/DDBJ whole genome shotgun (WGS) entry which is preliminary data.</text>
</comment>
<reference evidence="1" key="1">
    <citation type="submission" date="2021-09" db="EMBL/GenBank/DDBJ databases">
        <authorList>
            <consortium name="AG Swart"/>
            <person name="Singh M."/>
            <person name="Singh A."/>
            <person name="Seah K."/>
            <person name="Emmerich C."/>
        </authorList>
    </citation>
    <scope>NUCLEOTIDE SEQUENCE</scope>
    <source>
        <strain evidence="1">ATCC30299</strain>
    </source>
</reference>
<evidence type="ECO:0000313" key="1">
    <source>
        <dbReference type="EMBL" id="CAG9318635.1"/>
    </source>
</evidence>
<dbReference type="EMBL" id="CAJZBQ010000021">
    <property type="protein sequence ID" value="CAG9318635.1"/>
    <property type="molecule type" value="Genomic_DNA"/>
</dbReference>
<dbReference type="Proteomes" id="UP001162131">
    <property type="component" value="Unassembled WGS sequence"/>
</dbReference>
<evidence type="ECO:0000313" key="2">
    <source>
        <dbReference type="Proteomes" id="UP001162131"/>
    </source>
</evidence>
<gene>
    <name evidence="1" type="ORF">BSTOLATCC_MIC22007</name>
</gene>
<keyword evidence="2" id="KW-1185">Reference proteome</keyword>
<organism evidence="1 2">
    <name type="scientific">Blepharisma stoltei</name>
    <dbReference type="NCBI Taxonomy" id="1481888"/>
    <lineage>
        <taxon>Eukaryota</taxon>
        <taxon>Sar</taxon>
        <taxon>Alveolata</taxon>
        <taxon>Ciliophora</taxon>
        <taxon>Postciliodesmatophora</taxon>
        <taxon>Heterotrichea</taxon>
        <taxon>Heterotrichida</taxon>
        <taxon>Blepharismidae</taxon>
        <taxon>Blepharisma</taxon>
    </lineage>
</organism>
<dbReference type="AlphaFoldDB" id="A0AAU9IX72"/>
<name>A0AAU9IX72_9CILI</name>